<protein>
    <recommendedName>
        <fullName evidence="7">Non-homologous end-joining factor 1</fullName>
    </recommendedName>
</protein>
<comment type="caution">
    <text evidence="11">The sequence shown here is derived from an EMBL/GenBank/DDBJ whole genome shotgun (WGS) entry which is preliminary data.</text>
</comment>
<evidence type="ECO:0000256" key="6">
    <source>
        <dbReference type="ARBA" id="ARBA00025747"/>
    </source>
</evidence>
<reference evidence="11 12" key="1">
    <citation type="submission" date="2024-02" db="EMBL/GenBank/DDBJ databases">
        <authorList>
            <person name="Daric V."/>
            <person name="Darras S."/>
        </authorList>
    </citation>
    <scope>NUCLEOTIDE SEQUENCE [LARGE SCALE GENOMIC DNA]</scope>
</reference>
<keyword evidence="4" id="KW-0234">DNA repair</keyword>
<feature type="compositionally biased region" description="Low complexity" evidence="9">
    <location>
        <begin position="2398"/>
        <end position="2413"/>
    </location>
</feature>
<dbReference type="PANTHER" id="PTHR32235">
    <property type="entry name" value="NON-HOMOLOGOUS END-JOINING FACTOR 1"/>
    <property type="match status" value="1"/>
</dbReference>
<feature type="compositionally biased region" description="Polar residues" evidence="9">
    <location>
        <begin position="1972"/>
        <end position="1984"/>
    </location>
</feature>
<dbReference type="CDD" id="cd22285">
    <property type="entry name" value="HD_XLF_N"/>
    <property type="match status" value="1"/>
</dbReference>
<keyword evidence="3" id="KW-0238">DNA-binding</keyword>
<feature type="region of interest" description="Disordered" evidence="9">
    <location>
        <begin position="1968"/>
        <end position="2036"/>
    </location>
</feature>
<accession>A0ABP0H2Q2</accession>
<keyword evidence="8" id="KW-0175">Coiled coil</keyword>
<evidence type="ECO:0000256" key="3">
    <source>
        <dbReference type="ARBA" id="ARBA00023125"/>
    </source>
</evidence>
<feature type="region of interest" description="Disordered" evidence="9">
    <location>
        <begin position="2372"/>
        <end position="2413"/>
    </location>
</feature>
<evidence type="ECO:0000256" key="4">
    <source>
        <dbReference type="ARBA" id="ARBA00023204"/>
    </source>
</evidence>
<feature type="coiled-coil region" evidence="8">
    <location>
        <begin position="745"/>
        <end position="814"/>
    </location>
</feature>
<dbReference type="EMBL" id="CAWYQH010000174">
    <property type="protein sequence ID" value="CAK8698259.1"/>
    <property type="molecule type" value="Genomic_DNA"/>
</dbReference>
<evidence type="ECO:0000256" key="1">
    <source>
        <dbReference type="ARBA" id="ARBA00004123"/>
    </source>
</evidence>
<feature type="region of interest" description="Disordered" evidence="9">
    <location>
        <begin position="402"/>
        <end position="441"/>
    </location>
</feature>
<feature type="compositionally biased region" description="Polar residues" evidence="9">
    <location>
        <begin position="1992"/>
        <end position="2010"/>
    </location>
</feature>
<evidence type="ECO:0000256" key="9">
    <source>
        <dbReference type="SAM" id="MobiDB-lite"/>
    </source>
</evidence>
<feature type="region of interest" description="Disordered" evidence="9">
    <location>
        <begin position="348"/>
        <end position="368"/>
    </location>
</feature>
<dbReference type="Proteomes" id="UP001642483">
    <property type="component" value="Unassembled WGS sequence"/>
</dbReference>
<feature type="coiled-coil region" evidence="8">
    <location>
        <begin position="1081"/>
        <end position="1122"/>
    </location>
</feature>
<feature type="coiled-coil region" evidence="8">
    <location>
        <begin position="1160"/>
        <end position="1318"/>
    </location>
</feature>
<feature type="domain" description="XLF-like N-terminal" evidence="10">
    <location>
        <begin position="13"/>
        <end position="120"/>
    </location>
</feature>
<keyword evidence="5" id="KW-0539">Nucleus</keyword>
<dbReference type="InterPro" id="IPR015381">
    <property type="entry name" value="XLF-like_N"/>
</dbReference>
<keyword evidence="2" id="KW-0227">DNA damage</keyword>
<dbReference type="InterPro" id="IPR052287">
    <property type="entry name" value="NHEJ_factor"/>
</dbReference>
<evidence type="ECO:0000256" key="7">
    <source>
        <dbReference type="ARBA" id="ARBA00044529"/>
    </source>
</evidence>
<evidence type="ECO:0000313" key="12">
    <source>
        <dbReference type="Proteomes" id="UP001642483"/>
    </source>
</evidence>
<feature type="coiled-coil region" evidence="8">
    <location>
        <begin position="2240"/>
        <end position="2302"/>
    </location>
</feature>
<comment type="similarity">
    <text evidence="6">Belongs to the XRCC4-XLF family. XLF subfamily.</text>
</comment>
<dbReference type="Pfam" id="PF09302">
    <property type="entry name" value="XLF"/>
    <property type="match status" value="1"/>
</dbReference>
<evidence type="ECO:0000256" key="5">
    <source>
        <dbReference type="ARBA" id="ARBA00023242"/>
    </source>
</evidence>
<evidence type="ECO:0000256" key="2">
    <source>
        <dbReference type="ARBA" id="ARBA00022763"/>
    </source>
</evidence>
<feature type="compositionally biased region" description="Basic and acidic residues" evidence="9">
    <location>
        <begin position="2372"/>
        <end position="2394"/>
    </location>
</feature>
<evidence type="ECO:0000259" key="10">
    <source>
        <dbReference type="Pfam" id="PF09302"/>
    </source>
</evidence>
<dbReference type="InterPro" id="IPR038051">
    <property type="entry name" value="XRCC4-like_N_sf"/>
</dbReference>
<evidence type="ECO:0000256" key="8">
    <source>
        <dbReference type="SAM" id="Coils"/>
    </source>
</evidence>
<gene>
    <name evidence="11" type="ORF">CVLEPA_LOCUS31713</name>
</gene>
<name>A0ABP0H2Q2_CLALP</name>
<sequence length="2413" mass="272187">MEDRMVSKLNCCSWEILSSDSGSNNWLVKFVFENGSYHLALTDMSVVYTESLQTEEIAERCSELNKRLEAPIDSILNHLKESVLHHHQFNYTSEASNGSVILSLSNKVRSVPFNWKFNCEICKDVPLTRLLFCNPVVLSISRLILENKKLKGIIRQKDEEIQDYKENGSKVSRPHLETELFDAIAFEKDLKSSKDYAYAITKEPLKIASGKAFNDLIISSSEDNCNDEISKQLIQTSLRKTKQTTSCKVSTPRKSLAKRRRVQARPSVRGCIHEISDDEESQNVSFSTNNTAAVSIAEAKNIPDYVVTPKKHKSDLPCGVSRKNLIAIPHRTLKITKEKASFVNNQKNVEKKHKNPLKKLADSSPASLPVKDDVNTTYVATNATVCRTGRERTVDAKPALLTPRSATKILGPRSHLRQTQAFPTAPPKPGSSSSNVRSNITDDSTSFASTLSRTDTNDSLSVLSDSSYSTDDVDKTMLCSIPDSLNDDIRNLDIADSSINFGHLALSEIPGSSRNTENMTGYPALVGFDEKSTALCDKVRTVTGISSYNHLIAEPPMNTNQQKQSVQISPSISLPVTNIEGIDPLSYYGSQPMVSAFQTYTFPKASSSSTIMSWNDDESVSTASDVSNLTCSSMSFDQEGLMLMDSFSSTKTLQVPTKNLDQEVKQYKKEVVELKQSLKLAQADTAILVSSKQQLQLEQHELHAMNNSLRDQLQKTLLQANETAKNLAVLTKTQQTNKGKFVTEINILKGSVERMKNRMKNLNLKLEITEKERDRIQSDNSDIGRILSSLRTKNDHLQKEVSELLSKNSKLDALFQRASEDSSGNHEYINSIRHERDTYARRVHERDQEAITKQLAIKQLEEKVLQLSQANSQLLIEQEKLVFASKEKDSLISSLRYEVTSKSNEKKELDGAVSRLHGDLHRVEAGFTNIKREIAQKSGIANQELHLKSQMEDQICSLKEEVKQLKTKSNNYTLRISDKNNQIAQLLNQLQTAASQNTNVEKEVKDLKLHINQNEESWVKSIEREKYLTRNLDEKSAALLKSENSFLQLTEYLNEEKLKRCRAEEKSQTLLTTVSTKNNHIDSLNNDLQQALHKKEEAEAQLHSWKDQCNLLQTEVNCLAEEKQELYVKNNILQTNVSDCLKENMMDDSLDEPHPHMHLLAELQSSNRELHEKILRLKAQLKHENDRFDQEKKTLTNSAQKAEMELQSVYQNYIDQDNKNKATESNLKQKTDDMLTLEAQSMEQLSALKANTFNLKTNLDLVKSENECLKTEMDAKSKEIQLLSKRNKNISEELCTVKEEMNSATLRLLEEINQKENDNDLRKQLILAKSEGDKLREAVQQQQRYLVALQIHYQQWAQGAAKELEKAQATIKPTQDFSDIGTQTNHDEVVVCATPSQPRLLARDAVLNINEGANCYGHEEELKNSHSTYTDHDSSYMSHDSLEPGAKKLEECPNCHMSLKPLETTITLSESAMPNEKHFKQVTYQTYNFEASQALRSVSHKPKSTSSTQTNHTLELVGLNQYSMYVSPQVDTILNHNDMVHISVQTDEVGILSNFTNSHISYSHIEMSTQTEHDAEPICSAFHGTVESNVAKISTSMQTELFYPEVIDVSVSSTQTDEESLVIYHSCDTFMESSTQTDHESEPLCFGSHVSDQHRVTKSSTCVQTELFCAENVKMSSGSTQTDQNVFIVSSYANFMEAFTQTDHDTEPVFSANTSHECRAPLISTCCQTEFFYPKNIELCVSSTQTCDNLVIPSHSSDTYLESSTQTDHEAELVCSADHRSVRSQVLKTSACIQTEFSYPDDVELCIALTQTDRRPFHSDVKRMESSTQTDHDAEEISHNFDTSLLLPECSFKSCLSQTDSSWEANISNVNQIQAEDSFTQTDNLQCPEPVPGVGDCGSNFMFQPQLSVRESSTQTCHDDELAMSSSARCNISPPPENCIIPTHLCSEDASPFHHTTNRNYLQISVDGRPFDTTSSQTELTSQVEPLPAHGSPSQRTSTTLVDTWTQSEYYQERKSPSSNLAEKVEMSSSNSSQTDSQYDVKYICENCKRSFTPQLTTDCAPDLPAMLPTSSPVNHVIKVSKFSQTNETNSAFTWLPPLPSAKDVADKLNSSHGAKLKAYKKTVKLLKEKLGRAEKQSILHQEQIKSLQIELELMRTKFQKNPPMRERKMKNSLNDGDHSSINTMKDECNGRLQEEINHWKDVAESNGQKFSALEMKLQQLKKLQQAEVDKMKRSGMADRMQFNRKLKELNERIKSLLDVNGRLRKSMDKLQIKFTNTTQQLEICRREKLRYQHRARKLQANLRSLSWIASTSSEQSTESGVTRAEDEQSSSVSEIEDLLKNLRSEISVLEVQLTHHSTAVEQSNAAFKELRQNEKSELRRSSTDEFLDSKVEDDANSQSSKNDVSSSITQVV</sequence>
<feature type="coiled-coil region" evidence="8">
    <location>
        <begin position="657"/>
        <end position="712"/>
    </location>
</feature>
<feature type="coiled-coil region" evidence="8">
    <location>
        <begin position="969"/>
        <end position="1017"/>
    </location>
</feature>
<comment type="subcellular location">
    <subcellularLocation>
        <location evidence="1">Nucleus</location>
    </subcellularLocation>
</comment>
<feature type="compositionally biased region" description="Polar residues" evidence="9">
    <location>
        <begin position="430"/>
        <end position="441"/>
    </location>
</feature>
<dbReference type="Gene3D" id="2.170.210.10">
    <property type="entry name" value="DNA double-strand break repair and VJ recombination XRCC4, N-terminal"/>
    <property type="match status" value="1"/>
</dbReference>
<organism evidence="11 12">
    <name type="scientific">Clavelina lepadiformis</name>
    <name type="common">Light-bulb sea squirt</name>
    <name type="synonym">Ascidia lepadiformis</name>
    <dbReference type="NCBI Taxonomy" id="159417"/>
    <lineage>
        <taxon>Eukaryota</taxon>
        <taxon>Metazoa</taxon>
        <taxon>Chordata</taxon>
        <taxon>Tunicata</taxon>
        <taxon>Ascidiacea</taxon>
        <taxon>Aplousobranchia</taxon>
        <taxon>Clavelinidae</taxon>
        <taxon>Clavelina</taxon>
    </lineage>
</organism>
<proteinExistence type="inferred from homology"/>
<evidence type="ECO:0000313" key="11">
    <source>
        <dbReference type="EMBL" id="CAK8698259.1"/>
    </source>
</evidence>
<keyword evidence="12" id="KW-1185">Reference proteome</keyword>
<dbReference type="Gene3D" id="1.10.287.450">
    <property type="entry name" value="Helix hairpin bin"/>
    <property type="match status" value="1"/>
</dbReference>
<dbReference type="PANTHER" id="PTHR32235:SF1">
    <property type="entry name" value="NON-HOMOLOGOUS END-JOINING FACTOR 1"/>
    <property type="match status" value="1"/>
</dbReference>